<dbReference type="RefSeq" id="WP_013623808.1">
    <property type="nucleotide sequence ID" value="NC_015172.1"/>
</dbReference>
<evidence type="ECO:0000313" key="3">
    <source>
        <dbReference type="Proteomes" id="UP000007488"/>
    </source>
</evidence>
<dbReference type="AlphaFoldDB" id="F0SZD2"/>
<accession>F0SZD2</accession>
<dbReference type="InterPro" id="IPR050194">
    <property type="entry name" value="Glycosyltransferase_grp1"/>
</dbReference>
<dbReference type="HOGENOM" id="CLU_639188_0_0_9"/>
<sequence length="445" mass="51215">MPKVLHITTHMGGGIGKFLSETLIYEKTHRSPFEHKIILLEQPKKKQFVEICENNGIDVLIKDQNTNFYDDFKEADLVVLHWWHNPVMSGFLRKFPPIEIGLVLWVHVSGCTYPSFPAELALLPHKTVFTTAFSYDNSAWSSEERNKIKEQSTVLFGLGVNAVSHKPVTLRSSGEEFRIGYVGTLSESKIHPEFALFCKAVLKEIPSSRFILVGDLNGNEKIFRDIQDYGIAERFEFVGYTDRVDEQLETLDVFGYPLNPYHFGTTENVVLEAMSIGLPVVMLNQCTEKYIVTHKTDGLLANNAEEYVKLMRYLYYSPDERVRIGENAKETVLNKYSIKRNVEGMRKVFYNEISRPKRLFDFNSIFGIEPYEWFLSCLGEDKKMFCDSLDQGLMTNRNRKTEIIDAIQNCRPILRGQGKSSVLQFAETYPNDNVLSFWRGMVQSQ</sequence>
<dbReference type="Pfam" id="PF00534">
    <property type="entry name" value="Glycos_transf_1"/>
    <property type="match status" value="1"/>
</dbReference>
<reference evidence="3" key="2">
    <citation type="submission" date="2011-02" db="EMBL/GenBank/DDBJ databases">
        <title>The complete genome of Syntrophobotulus glycolicus DSM 8271.</title>
        <authorList>
            <person name="Lucas S."/>
            <person name="Copeland A."/>
            <person name="Lapidus A."/>
            <person name="Bruce D."/>
            <person name="Goodwin L."/>
            <person name="Pitluck S."/>
            <person name="Kyrpides N."/>
            <person name="Mavromatis K."/>
            <person name="Pagani I."/>
            <person name="Ivanova N."/>
            <person name="Mikhailova N."/>
            <person name="Chertkov O."/>
            <person name="Held B."/>
            <person name="Detter J.C."/>
            <person name="Tapia R."/>
            <person name="Han C."/>
            <person name="Land M."/>
            <person name="Hauser L."/>
            <person name="Markowitz V."/>
            <person name="Cheng J.-F."/>
            <person name="Hugenholtz P."/>
            <person name="Woyke T."/>
            <person name="Wu D."/>
            <person name="Spring S."/>
            <person name="Schroeder M."/>
            <person name="Brambilla E."/>
            <person name="Klenk H.-P."/>
            <person name="Eisen J.A."/>
        </authorList>
    </citation>
    <scope>NUCLEOTIDE SEQUENCE [LARGE SCALE GENOMIC DNA]</scope>
    <source>
        <strain evidence="3">DSM 8271 / FlGlyR</strain>
    </source>
</reference>
<organism evidence="2 3">
    <name type="scientific">Syntrophobotulus glycolicus (strain DSM 8271 / FlGlyR)</name>
    <dbReference type="NCBI Taxonomy" id="645991"/>
    <lineage>
        <taxon>Bacteria</taxon>
        <taxon>Bacillati</taxon>
        <taxon>Bacillota</taxon>
        <taxon>Clostridia</taxon>
        <taxon>Eubacteriales</taxon>
        <taxon>Desulfitobacteriaceae</taxon>
        <taxon>Syntrophobotulus</taxon>
    </lineage>
</organism>
<dbReference type="GO" id="GO:0016757">
    <property type="term" value="F:glycosyltransferase activity"/>
    <property type="evidence" value="ECO:0007669"/>
    <property type="project" value="InterPro"/>
</dbReference>
<gene>
    <name evidence="2" type="ordered locus">Sgly_0573</name>
</gene>
<dbReference type="eggNOG" id="COG0438">
    <property type="taxonomic scope" value="Bacteria"/>
</dbReference>
<protein>
    <submittedName>
        <fullName evidence="2">Glycosyl transferase group 1</fullName>
    </submittedName>
</protein>
<proteinExistence type="predicted"/>
<dbReference type="CDD" id="cd03801">
    <property type="entry name" value="GT4_PimA-like"/>
    <property type="match status" value="1"/>
</dbReference>
<reference evidence="2 3" key="1">
    <citation type="journal article" date="2011" name="Stand. Genomic Sci.">
        <title>Complete genome sequence of Syntrophobotulus glycolicus type strain (FlGlyR).</title>
        <authorList>
            <person name="Han C."/>
            <person name="Mwirichia R."/>
            <person name="Chertkov O."/>
            <person name="Held B."/>
            <person name="Lapidus A."/>
            <person name="Nolan M."/>
            <person name="Lucas S."/>
            <person name="Hammon N."/>
            <person name="Deshpande S."/>
            <person name="Cheng J.F."/>
            <person name="Tapia R."/>
            <person name="Goodwin L."/>
            <person name="Pitluck S."/>
            <person name="Huntemann M."/>
            <person name="Liolios K."/>
            <person name="Ivanova N."/>
            <person name="Pagani I."/>
            <person name="Mavromatis K."/>
            <person name="Ovchinikova G."/>
            <person name="Pati A."/>
            <person name="Chen A."/>
            <person name="Palaniappan K."/>
            <person name="Land M."/>
            <person name="Hauser L."/>
            <person name="Brambilla E.M."/>
            <person name="Rohde M."/>
            <person name="Spring S."/>
            <person name="Sikorski J."/>
            <person name="Goker M."/>
            <person name="Woyke T."/>
            <person name="Bristow J."/>
            <person name="Eisen J.A."/>
            <person name="Markowitz V."/>
            <person name="Hugenholtz P."/>
            <person name="Kyrpides N.C."/>
            <person name="Klenk H.P."/>
            <person name="Detter J.C."/>
        </authorList>
    </citation>
    <scope>NUCLEOTIDE SEQUENCE [LARGE SCALE GENOMIC DNA]</scope>
    <source>
        <strain evidence="3">DSM 8271 / FlGlyR</strain>
    </source>
</reference>
<dbReference type="KEGG" id="sgy:Sgly_0573"/>
<dbReference type="EMBL" id="CP002547">
    <property type="protein sequence ID" value="ADY54937.1"/>
    <property type="molecule type" value="Genomic_DNA"/>
</dbReference>
<dbReference type="STRING" id="645991.Sgly_0573"/>
<dbReference type="Proteomes" id="UP000007488">
    <property type="component" value="Chromosome"/>
</dbReference>
<dbReference type="PANTHER" id="PTHR45947:SF3">
    <property type="entry name" value="SULFOQUINOVOSYL TRANSFERASE SQD2"/>
    <property type="match status" value="1"/>
</dbReference>
<evidence type="ECO:0000259" key="1">
    <source>
        <dbReference type="Pfam" id="PF00534"/>
    </source>
</evidence>
<keyword evidence="3" id="KW-1185">Reference proteome</keyword>
<name>F0SZD2_SYNGF</name>
<keyword evidence="2" id="KW-0808">Transferase</keyword>
<feature type="domain" description="Glycosyl transferase family 1" evidence="1">
    <location>
        <begin position="172"/>
        <end position="330"/>
    </location>
</feature>
<dbReference type="SUPFAM" id="SSF53756">
    <property type="entry name" value="UDP-Glycosyltransferase/glycogen phosphorylase"/>
    <property type="match status" value="1"/>
</dbReference>
<dbReference type="Gene3D" id="3.40.50.2000">
    <property type="entry name" value="Glycogen Phosphorylase B"/>
    <property type="match status" value="2"/>
</dbReference>
<dbReference type="InterPro" id="IPR001296">
    <property type="entry name" value="Glyco_trans_1"/>
</dbReference>
<dbReference type="PANTHER" id="PTHR45947">
    <property type="entry name" value="SULFOQUINOVOSYL TRANSFERASE SQD2"/>
    <property type="match status" value="1"/>
</dbReference>
<evidence type="ECO:0000313" key="2">
    <source>
        <dbReference type="EMBL" id="ADY54937.1"/>
    </source>
</evidence>